<dbReference type="SUPFAM" id="SSF53448">
    <property type="entry name" value="Nucleotide-diphospho-sugar transferases"/>
    <property type="match status" value="1"/>
</dbReference>
<dbReference type="Gene3D" id="3.90.550.20">
    <property type="match status" value="1"/>
</dbReference>
<dbReference type="InParanoid" id="A0A0D1YLY9"/>
<dbReference type="EMBL" id="KN847552">
    <property type="protein sequence ID" value="KIW01842.1"/>
    <property type="molecule type" value="Genomic_DNA"/>
</dbReference>
<dbReference type="OrthoDB" id="409543at2759"/>
<dbReference type="VEuPathDB" id="FungiDB:PV09_06692"/>
<sequence>MIQLQGKLTDGCKLTMDVNYVVPENLHVVPLAELDLRPDHEVDAELTLFRPVSSEKNIWLFWHSGFDGLHPYTKRNVRAWHRRFSKKGWTVRVVNRQDSDPLNIENFVDVNDPQNFPEAFRNGCMDGKYAAQHTSDLVRWPLLLKYGGVYADVGMIQIGDLDRLWNKTIGDPSSGYEVLSYRGPQQNGRNLTNYFLACGKGNQLFMRCHKLLLKLWERRTDTTGLHAHPLLRGVPMQGGTFEIVEEGKPTIGKEEAGKMLTDYIIQGQVISMVMGLVDEEDGWNGPEYVEKHVYGIDFMSGSQLINEITGFNGRKAFELMSLSMPKDGEKESEAQKEAREVLQTILRRSWGFKLAHGMILEVFKETLGSLWRANEGSDVEPGTYAAWFRHATLYWSQDVLPPRVEFPMSEPWKKGPLLRQTGDEVDSTG</sequence>
<proteinExistence type="predicted"/>
<dbReference type="AlphaFoldDB" id="A0A0D1YLY9"/>
<evidence type="ECO:0008006" key="3">
    <source>
        <dbReference type="Google" id="ProtNLM"/>
    </source>
</evidence>
<dbReference type="Proteomes" id="UP000053259">
    <property type="component" value="Unassembled WGS sequence"/>
</dbReference>
<dbReference type="GO" id="GO:0016757">
    <property type="term" value="F:glycosyltransferase activity"/>
    <property type="evidence" value="ECO:0007669"/>
    <property type="project" value="InterPro"/>
</dbReference>
<dbReference type="RefSeq" id="XP_016211711.1">
    <property type="nucleotide sequence ID" value="XM_016360372.1"/>
</dbReference>
<name>A0A0D1YLY9_9PEZI</name>
<evidence type="ECO:0000313" key="2">
    <source>
        <dbReference type="Proteomes" id="UP000053259"/>
    </source>
</evidence>
<dbReference type="Pfam" id="PF05704">
    <property type="entry name" value="Caps_synth"/>
    <property type="match status" value="1"/>
</dbReference>
<dbReference type="GeneID" id="27314665"/>
<organism evidence="1 2">
    <name type="scientific">Verruconis gallopava</name>
    <dbReference type="NCBI Taxonomy" id="253628"/>
    <lineage>
        <taxon>Eukaryota</taxon>
        <taxon>Fungi</taxon>
        <taxon>Dikarya</taxon>
        <taxon>Ascomycota</taxon>
        <taxon>Pezizomycotina</taxon>
        <taxon>Dothideomycetes</taxon>
        <taxon>Pleosporomycetidae</taxon>
        <taxon>Venturiales</taxon>
        <taxon>Sympoventuriaceae</taxon>
        <taxon>Verruconis</taxon>
    </lineage>
</organism>
<dbReference type="HOGENOM" id="CLU_061936_0_0_1"/>
<dbReference type="InterPro" id="IPR008441">
    <property type="entry name" value="AfumC-like_glycosyl_Trfase"/>
</dbReference>
<reference evidence="1 2" key="1">
    <citation type="submission" date="2015-01" db="EMBL/GenBank/DDBJ databases">
        <title>The Genome Sequence of Ochroconis gallopava CBS43764.</title>
        <authorList>
            <consortium name="The Broad Institute Genomics Platform"/>
            <person name="Cuomo C."/>
            <person name="de Hoog S."/>
            <person name="Gorbushina A."/>
            <person name="Stielow B."/>
            <person name="Teixiera M."/>
            <person name="Abouelleil A."/>
            <person name="Chapman S.B."/>
            <person name="Priest M."/>
            <person name="Young S.K."/>
            <person name="Wortman J."/>
            <person name="Nusbaum C."/>
            <person name="Birren B."/>
        </authorList>
    </citation>
    <scope>NUCLEOTIDE SEQUENCE [LARGE SCALE GENOMIC DNA]</scope>
    <source>
        <strain evidence="1 2">CBS 43764</strain>
    </source>
</reference>
<accession>A0A0D1YLY9</accession>
<evidence type="ECO:0000313" key="1">
    <source>
        <dbReference type="EMBL" id="KIW01842.1"/>
    </source>
</evidence>
<gene>
    <name evidence="1" type="ORF">PV09_06692</name>
</gene>
<dbReference type="InterPro" id="IPR029044">
    <property type="entry name" value="Nucleotide-diphossugar_trans"/>
</dbReference>
<keyword evidence="2" id="KW-1185">Reference proteome</keyword>
<protein>
    <recommendedName>
        <fullName evidence="3">Capsule polysaccharide biosynthesis protein</fullName>
    </recommendedName>
</protein>